<protein>
    <submittedName>
        <fullName evidence="1">Uncharacterized protein</fullName>
    </submittedName>
</protein>
<gene>
    <name evidence="1" type="ORF">RD2015_2021</name>
</gene>
<proteinExistence type="predicted"/>
<dbReference type="Proteomes" id="UP000060699">
    <property type="component" value="Chromosome"/>
</dbReference>
<reference evidence="1 2" key="1">
    <citation type="submission" date="2015-12" db="EMBL/GenBank/DDBJ databases">
        <title>Complete genome of Roseateles depolymerans KCTC 42856.</title>
        <authorList>
            <person name="Kim K.M."/>
        </authorList>
    </citation>
    <scope>NUCLEOTIDE SEQUENCE [LARGE SCALE GENOMIC DNA]</scope>
    <source>
        <strain evidence="1 2">KCTC 42856</strain>
    </source>
</reference>
<sequence length="39" mass="4438">MDDMLMLMTLASCTATALALRLWQFLEDLGQDDHLEDLP</sequence>
<accession>A0A0U2U2I4</accession>
<evidence type="ECO:0000313" key="2">
    <source>
        <dbReference type="Proteomes" id="UP000060699"/>
    </source>
</evidence>
<evidence type="ECO:0000313" key="1">
    <source>
        <dbReference type="EMBL" id="ALV06497.1"/>
    </source>
</evidence>
<organism evidence="1 2">
    <name type="scientific">Roseateles depolymerans</name>
    <dbReference type="NCBI Taxonomy" id="76731"/>
    <lineage>
        <taxon>Bacteria</taxon>
        <taxon>Pseudomonadati</taxon>
        <taxon>Pseudomonadota</taxon>
        <taxon>Betaproteobacteria</taxon>
        <taxon>Burkholderiales</taxon>
        <taxon>Sphaerotilaceae</taxon>
        <taxon>Roseateles</taxon>
    </lineage>
</organism>
<name>A0A0U2U2I4_9BURK</name>
<dbReference type="KEGG" id="rdp:RD2015_2021"/>
<keyword evidence="2" id="KW-1185">Reference proteome</keyword>
<dbReference type="EMBL" id="CP013729">
    <property type="protein sequence ID" value="ALV06497.1"/>
    <property type="molecule type" value="Genomic_DNA"/>
</dbReference>
<dbReference type="AlphaFoldDB" id="A0A0U2U2I4"/>